<proteinExistence type="predicted"/>
<sequence length="636" mass="72323">MKKCHFLILLFIFPFCVQAQEYSIADKKAIRLHEEAEQMVLRRRYDEAINNYKASIDKNKDFLESYIRWAQLLLTKGDALQALAVAERGATRVNNNSQMQGSFGWLITNILMSTGDFNKAIEKFNQSKPYFSPGLKQNNNYIALEQQLDFIQNQLASPISIQKERLPHPLNQFNLQYFPVLTADSRKILFTKRDGLSQQDHEDIFMSYYENGSWSTPEPIAETVNTLYNEGTCTISADGNILIYTSCDAPDSFGSCDLYITYKLNGIWQKPVNMGPSVNSKQWDSQPSLSADGSMLFFSSNRRGGYGGNDIWYTVRQKNNAWAEAKNLGPAVNTPKDEVSPFIYFNNELLFFASNGHIGFGGMDLYMSKMEEGDFGRPENMGYPINDHKDQLALFITAQRDYAYYTENSFTDGKLEGSYLYRFAFPEEVDLGEKIIVTEGRVLNSRTGLPVSAKLSLVSLENDSTLYEFRSDGETGDFMMLYPDQSFSGLYVEKEGFLPKIYNVEKDSLKNKKNMEISLTPIAPGEQFIFENVFFDFDKADLKSESMSSLRRLHEFLTSNPKVSITIVGHTDNVGASQYNQKLSHRRADAVKTYLLENGVSEDRLGIEGMGDKHPIAPHHTPETRALNRRIEVVIR</sequence>
<dbReference type="CDD" id="cd07185">
    <property type="entry name" value="OmpA_C-like"/>
    <property type="match status" value="1"/>
</dbReference>
<dbReference type="InterPro" id="IPR011659">
    <property type="entry name" value="WD40"/>
</dbReference>
<dbReference type="SUPFAM" id="SSF48452">
    <property type="entry name" value="TPR-like"/>
    <property type="match status" value="1"/>
</dbReference>
<dbReference type="Gene3D" id="3.30.1330.60">
    <property type="entry name" value="OmpA-like domain"/>
    <property type="match status" value="1"/>
</dbReference>
<dbReference type="InterPro" id="IPR050330">
    <property type="entry name" value="Bact_OuterMem_StrucFunc"/>
</dbReference>
<dbReference type="InterPro" id="IPR011990">
    <property type="entry name" value="TPR-like_helical_dom_sf"/>
</dbReference>
<dbReference type="PRINTS" id="PR01023">
    <property type="entry name" value="NAFLGMOTY"/>
</dbReference>
<evidence type="ECO:0000256" key="3">
    <source>
        <dbReference type="ARBA" id="ARBA00023237"/>
    </source>
</evidence>
<protein>
    <submittedName>
        <fullName evidence="7">Membrane protein</fullName>
    </submittedName>
</protein>
<dbReference type="InterPro" id="IPR036737">
    <property type="entry name" value="OmpA-like_sf"/>
</dbReference>
<organism evidence="7 8">
    <name type="scientific">Anditalea andensis</name>
    <dbReference type="NCBI Taxonomy" id="1048983"/>
    <lineage>
        <taxon>Bacteria</taxon>
        <taxon>Pseudomonadati</taxon>
        <taxon>Bacteroidota</taxon>
        <taxon>Cytophagia</taxon>
        <taxon>Cytophagales</taxon>
        <taxon>Cytophagaceae</taxon>
        <taxon>Anditalea</taxon>
    </lineage>
</organism>
<evidence type="ECO:0000259" key="6">
    <source>
        <dbReference type="PROSITE" id="PS51123"/>
    </source>
</evidence>
<dbReference type="SUPFAM" id="SSF103088">
    <property type="entry name" value="OmpA-like"/>
    <property type="match status" value="1"/>
</dbReference>
<dbReference type="eggNOG" id="COG2885">
    <property type="taxonomic scope" value="Bacteria"/>
</dbReference>
<dbReference type="InterPro" id="IPR011042">
    <property type="entry name" value="6-blade_b-propeller_TolB-like"/>
</dbReference>
<dbReference type="OrthoDB" id="9809364at2"/>
<dbReference type="PROSITE" id="PS51123">
    <property type="entry name" value="OMPA_2"/>
    <property type="match status" value="1"/>
</dbReference>
<dbReference type="InterPro" id="IPR006664">
    <property type="entry name" value="OMP_bac"/>
</dbReference>
<dbReference type="PRINTS" id="PR01021">
    <property type="entry name" value="OMPADOMAIN"/>
</dbReference>
<comment type="subcellular location">
    <subcellularLocation>
        <location evidence="1">Cell outer membrane</location>
    </subcellularLocation>
</comment>
<evidence type="ECO:0000256" key="5">
    <source>
        <dbReference type="SAM" id="SignalP"/>
    </source>
</evidence>
<evidence type="ECO:0000256" key="2">
    <source>
        <dbReference type="ARBA" id="ARBA00023136"/>
    </source>
</evidence>
<evidence type="ECO:0000256" key="1">
    <source>
        <dbReference type="ARBA" id="ARBA00004442"/>
    </source>
</evidence>
<evidence type="ECO:0000256" key="4">
    <source>
        <dbReference type="PROSITE-ProRule" id="PRU00473"/>
    </source>
</evidence>
<gene>
    <name evidence="7" type="ORF">EL17_07090</name>
</gene>
<keyword evidence="8" id="KW-1185">Reference proteome</keyword>
<dbReference type="Gene3D" id="2.120.10.30">
    <property type="entry name" value="TolB, C-terminal domain"/>
    <property type="match status" value="1"/>
</dbReference>
<dbReference type="RefSeq" id="WP_035072510.1">
    <property type="nucleotide sequence ID" value="NZ_JMIH01000015.1"/>
</dbReference>
<feature type="domain" description="OmpA-like" evidence="6">
    <location>
        <begin position="524"/>
        <end position="636"/>
    </location>
</feature>
<dbReference type="Pfam" id="PF07676">
    <property type="entry name" value="PD40"/>
    <property type="match status" value="3"/>
</dbReference>
<dbReference type="PANTHER" id="PTHR30329:SF21">
    <property type="entry name" value="LIPOPROTEIN YIAD-RELATED"/>
    <property type="match status" value="1"/>
</dbReference>
<dbReference type="STRING" id="1048983.EL17_07090"/>
<evidence type="ECO:0000313" key="8">
    <source>
        <dbReference type="Proteomes" id="UP000027821"/>
    </source>
</evidence>
<dbReference type="Proteomes" id="UP000027821">
    <property type="component" value="Unassembled WGS sequence"/>
</dbReference>
<dbReference type="SUPFAM" id="SSF82171">
    <property type="entry name" value="DPP6 N-terminal domain-like"/>
    <property type="match status" value="1"/>
</dbReference>
<keyword evidence="2 4" id="KW-0472">Membrane</keyword>
<reference evidence="7 8" key="1">
    <citation type="submission" date="2014-04" db="EMBL/GenBank/DDBJ databases">
        <title>Characterization and application of a salt tolerant electro-active bacterium.</title>
        <authorList>
            <person name="Yang L."/>
            <person name="Wei S."/>
            <person name="Tay Q.X.M."/>
        </authorList>
    </citation>
    <scope>NUCLEOTIDE SEQUENCE [LARGE SCALE GENOMIC DNA]</scope>
    <source>
        <strain evidence="7 8">LY1</strain>
    </source>
</reference>
<dbReference type="EMBL" id="JMIH01000015">
    <property type="protein sequence ID" value="KEO74497.1"/>
    <property type="molecule type" value="Genomic_DNA"/>
</dbReference>
<dbReference type="Pfam" id="PF00691">
    <property type="entry name" value="OmpA"/>
    <property type="match status" value="1"/>
</dbReference>
<keyword evidence="3" id="KW-0998">Cell outer membrane</keyword>
<dbReference type="PANTHER" id="PTHR30329">
    <property type="entry name" value="STATOR ELEMENT OF FLAGELLAR MOTOR COMPLEX"/>
    <property type="match status" value="1"/>
</dbReference>
<comment type="caution">
    <text evidence="7">The sequence shown here is derived from an EMBL/GenBank/DDBJ whole genome shotgun (WGS) entry which is preliminary data.</text>
</comment>
<dbReference type="Gene3D" id="1.25.40.10">
    <property type="entry name" value="Tetratricopeptide repeat domain"/>
    <property type="match status" value="1"/>
</dbReference>
<evidence type="ECO:0000313" key="7">
    <source>
        <dbReference type="EMBL" id="KEO74497.1"/>
    </source>
</evidence>
<keyword evidence="5" id="KW-0732">Signal</keyword>
<feature type="signal peptide" evidence="5">
    <location>
        <begin position="1"/>
        <end position="19"/>
    </location>
</feature>
<dbReference type="AlphaFoldDB" id="A0A074LKX8"/>
<name>A0A074LKX8_9BACT</name>
<dbReference type="GO" id="GO:0009279">
    <property type="term" value="C:cell outer membrane"/>
    <property type="evidence" value="ECO:0007669"/>
    <property type="project" value="UniProtKB-SubCell"/>
</dbReference>
<feature type="chain" id="PRO_5001697892" evidence="5">
    <location>
        <begin position="20"/>
        <end position="636"/>
    </location>
</feature>
<dbReference type="eggNOG" id="COG0457">
    <property type="taxonomic scope" value="Bacteria"/>
</dbReference>
<dbReference type="InterPro" id="IPR006665">
    <property type="entry name" value="OmpA-like"/>
</dbReference>
<accession>A0A074LKX8</accession>